<feature type="transmembrane region" description="Helical" evidence="17">
    <location>
        <begin position="327"/>
        <end position="354"/>
    </location>
</feature>
<dbReference type="GO" id="GO:0015648">
    <property type="term" value="F:lipid-linked peptidoglycan transporter activity"/>
    <property type="evidence" value="ECO:0007669"/>
    <property type="project" value="TreeGrafter"/>
</dbReference>
<evidence type="ECO:0000256" key="15">
    <source>
        <dbReference type="ARBA" id="ARBA00049902"/>
    </source>
</evidence>
<evidence type="ECO:0000256" key="10">
    <source>
        <dbReference type="ARBA" id="ARBA00033270"/>
    </source>
</evidence>
<keyword evidence="5" id="KW-0133">Cell shape</keyword>
<comment type="catalytic activity">
    <reaction evidence="15">
        <text>[GlcNAc-(1-&gt;4)-Mur2Ac(oyl-L-Ala-gamma-D-Glu-L-Lys-D-Ala-D-Ala)](n)-di-trans,octa-cis-undecaprenyl diphosphate + beta-D-GlcNAc-(1-&gt;4)-Mur2Ac(oyl-L-Ala-gamma-D-Glu-L-Lys-D-Ala-D-Ala)-di-trans,octa-cis-undecaprenyl diphosphate = [GlcNAc-(1-&gt;4)-Mur2Ac(oyl-L-Ala-gamma-D-Glu-L-Lys-D-Ala-D-Ala)](n+1)-di-trans,octa-cis-undecaprenyl diphosphate + di-trans,octa-cis-undecaprenyl diphosphate + H(+)</text>
        <dbReference type="Rhea" id="RHEA:23708"/>
        <dbReference type="Rhea" id="RHEA-COMP:9602"/>
        <dbReference type="Rhea" id="RHEA-COMP:9603"/>
        <dbReference type="ChEBI" id="CHEBI:15378"/>
        <dbReference type="ChEBI" id="CHEBI:58405"/>
        <dbReference type="ChEBI" id="CHEBI:60033"/>
        <dbReference type="ChEBI" id="CHEBI:78435"/>
        <dbReference type="EC" id="2.4.99.28"/>
    </reaction>
</comment>
<keyword evidence="3" id="KW-0808">Transferase</keyword>
<name>U4TXH1_9LACO</name>
<dbReference type="GO" id="GO:0051301">
    <property type="term" value="P:cell division"/>
    <property type="evidence" value="ECO:0007669"/>
    <property type="project" value="InterPro"/>
</dbReference>
<evidence type="ECO:0000256" key="6">
    <source>
        <dbReference type="ARBA" id="ARBA00022984"/>
    </source>
</evidence>
<proteinExistence type="inferred from homology"/>
<evidence type="ECO:0000256" key="3">
    <source>
        <dbReference type="ARBA" id="ARBA00022679"/>
    </source>
</evidence>
<evidence type="ECO:0000313" key="19">
    <source>
        <dbReference type="Proteomes" id="UP000030647"/>
    </source>
</evidence>
<feature type="transmembrane region" description="Helical" evidence="17">
    <location>
        <begin position="201"/>
        <end position="220"/>
    </location>
</feature>
<feature type="transmembrane region" description="Helical" evidence="17">
    <location>
        <begin position="53"/>
        <end position="71"/>
    </location>
</feature>
<evidence type="ECO:0000256" key="5">
    <source>
        <dbReference type="ARBA" id="ARBA00022960"/>
    </source>
</evidence>
<dbReference type="PANTHER" id="PTHR30474:SF2">
    <property type="entry name" value="PEPTIDOGLYCAN GLYCOSYLTRANSFERASE FTSW-RELATED"/>
    <property type="match status" value="1"/>
</dbReference>
<feature type="transmembrane region" description="Helical" evidence="17">
    <location>
        <begin position="360"/>
        <end position="381"/>
    </location>
</feature>
<dbReference type="InterPro" id="IPR018365">
    <property type="entry name" value="Cell_cycle_FtsW-rel_CS"/>
</dbReference>
<evidence type="ECO:0000256" key="11">
    <source>
        <dbReference type="ARBA" id="ARBA00038053"/>
    </source>
</evidence>
<keyword evidence="19" id="KW-1185">Reference proteome</keyword>
<feature type="transmembrane region" description="Helical" evidence="17">
    <location>
        <begin position="78"/>
        <end position="100"/>
    </location>
</feature>
<dbReference type="Pfam" id="PF01098">
    <property type="entry name" value="FTSW_RODA_SPOVE"/>
    <property type="match status" value="1"/>
</dbReference>
<evidence type="ECO:0000256" key="4">
    <source>
        <dbReference type="ARBA" id="ARBA00022692"/>
    </source>
</evidence>
<comment type="function">
    <text evidence="16">Peptidoglycan polymerase that is essential for cell division.</text>
</comment>
<feature type="transmembrane region" description="Helical" evidence="17">
    <location>
        <begin position="294"/>
        <end position="315"/>
    </location>
</feature>
<dbReference type="GO" id="GO:0009252">
    <property type="term" value="P:peptidoglycan biosynthetic process"/>
    <property type="evidence" value="ECO:0007669"/>
    <property type="project" value="UniProtKB-KW"/>
</dbReference>
<keyword evidence="8 17" id="KW-0472">Membrane</keyword>
<evidence type="ECO:0000256" key="16">
    <source>
        <dbReference type="ARBA" id="ARBA00049966"/>
    </source>
</evidence>
<evidence type="ECO:0000313" key="18">
    <source>
        <dbReference type="EMBL" id="ERL66513.1"/>
    </source>
</evidence>
<keyword evidence="4 17" id="KW-0812">Transmembrane</keyword>
<evidence type="ECO:0000256" key="17">
    <source>
        <dbReference type="SAM" id="Phobius"/>
    </source>
</evidence>
<evidence type="ECO:0000256" key="8">
    <source>
        <dbReference type="ARBA" id="ARBA00023136"/>
    </source>
</evidence>
<feature type="transmembrane region" description="Helical" evidence="17">
    <location>
        <begin position="177"/>
        <end position="194"/>
    </location>
</feature>
<dbReference type="HOGENOM" id="CLU_029243_0_1_9"/>
<feature type="transmembrane region" description="Helical" evidence="17">
    <location>
        <begin position="12"/>
        <end position="33"/>
    </location>
</feature>
<comment type="subcellular location">
    <subcellularLocation>
        <location evidence="1">Membrane</location>
        <topology evidence="1">Multi-pass membrane protein</topology>
    </subcellularLocation>
</comment>
<keyword evidence="2" id="KW-0328">Glycosyltransferase</keyword>
<dbReference type="GO" id="GO:0008360">
    <property type="term" value="P:regulation of cell shape"/>
    <property type="evidence" value="ECO:0007669"/>
    <property type="project" value="UniProtKB-KW"/>
</dbReference>
<gene>
    <name evidence="18" type="primary">ftsW</name>
    <name evidence="18" type="ORF">L248_0192</name>
</gene>
<evidence type="ECO:0000256" key="9">
    <source>
        <dbReference type="ARBA" id="ARBA00032370"/>
    </source>
</evidence>
<keyword evidence="7 17" id="KW-1133">Transmembrane helix</keyword>
<evidence type="ECO:0000256" key="13">
    <source>
        <dbReference type="ARBA" id="ARBA00041418"/>
    </source>
</evidence>
<protein>
    <recommendedName>
        <fullName evidence="12">Probable peptidoglycan glycosyltransferase FtsW</fullName>
        <ecNumber evidence="14">2.4.99.28</ecNumber>
    </recommendedName>
    <alternativeName>
        <fullName evidence="13">Cell division protein FtsW</fullName>
    </alternativeName>
    <alternativeName>
        <fullName evidence="10">Cell wall polymerase</fullName>
    </alternativeName>
    <alternativeName>
        <fullName evidence="9">Peptidoglycan polymerase</fullName>
    </alternativeName>
</protein>
<reference evidence="19" key="1">
    <citation type="journal article" date="2013" name="Genome Announc.">
        <title>Whole-Genome Sequencing of Lactobacillus shenzhenensis Strain LY-73T.</title>
        <authorList>
            <person name="Lin Z."/>
            <person name="Liu Z."/>
            <person name="Yang R."/>
            <person name="Zou Y."/>
            <person name="Wan D."/>
            <person name="Chen J."/>
            <person name="Guo M."/>
            <person name="Zhao J."/>
            <person name="Fang C."/>
            <person name="Yang R."/>
            <person name="Liu F."/>
        </authorList>
    </citation>
    <scope>NUCLEOTIDE SEQUENCE [LARGE SCALE GENOMIC DNA]</scope>
    <source>
        <strain evidence="19">LY-73</strain>
    </source>
</reference>
<dbReference type="GO" id="GO:0032153">
    <property type="term" value="C:cell division site"/>
    <property type="evidence" value="ECO:0007669"/>
    <property type="project" value="TreeGrafter"/>
</dbReference>
<feature type="transmembrane region" description="Helical" evidence="17">
    <location>
        <begin position="112"/>
        <end position="134"/>
    </location>
</feature>
<keyword evidence="6" id="KW-0573">Peptidoglycan synthesis</keyword>
<evidence type="ECO:0000256" key="1">
    <source>
        <dbReference type="ARBA" id="ARBA00004141"/>
    </source>
</evidence>
<sequence length="402" mass="44003">MAAMRTRLAHIDYFILVPFLILMGVGIVMVYSASTDFLTVRHLAATVYLKRQAIFAVGGLFAAAFTFIFPLRLFENGIFVRIAVLVTMIMLGGLLVLAYFRPQVAVNGAVAWFNIGSFNVQPVEIAKLVLILYLARILSRREEKLTVLREATRQVLAPILVAGAMALLVFLEPDTGGMAMLVFLTAIMIAASGIKWPYGVTVIGGVIGVSAGGLYIMQSLNLPWLKNSYRIKRLLAFFHPFKLANSTGRQLVNSYYAISNGGWFGVGIGNSIQKKGYLPEPYTDFIMAVITEELGIIGAIAILFVLFFLIARIILVGIRARSAYRSLLCYGIGSWLFIQTFFNIGGMIGLIPITGVTLPFISYGGSSLLMLAAGIGLALNVSCIEQVEQERSLEREREHGHA</sequence>
<dbReference type="EMBL" id="KI271582">
    <property type="protein sequence ID" value="ERL66513.1"/>
    <property type="molecule type" value="Genomic_DNA"/>
</dbReference>
<evidence type="ECO:0000256" key="2">
    <source>
        <dbReference type="ARBA" id="ARBA00022676"/>
    </source>
</evidence>
<dbReference type="InterPro" id="IPR001182">
    <property type="entry name" value="FtsW/RodA"/>
</dbReference>
<feature type="transmembrane region" description="Helical" evidence="17">
    <location>
        <begin position="155"/>
        <end position="171"/>
    </location>
</feature>
<comment type="similarity">
    <text evidence="11">Belongs to the SEDS family. FtsW subfamily.</text>
</comment>
<dbReference type="STRING" id="1231336.L248_0192"/>
<dbReference type="GO" id="GO:0008955">
    <property type="term" value="F:peptidoglycan glycosyltransferase activity"/>
    <property type="evidence" value="ECO:0007669"/>
    <property type="project" value="UniProtKB-EC"/>
</dbReference>
<accession>U4TXH1</accession>
<dbReference type="PROSITE" id="PS00428">
    <property type="entry name" value="FTSW_RODA_SPOVE"/>
    <property type="match status" value="1"/>
</dbReference>
<dbReference type="eggNOG" id="COG0772">
    <property type="taxonomic scope" value="Bacteria"/>
</dbReference>
<dbReference type="PANTHER" id="PTHR30474">
    <property type="entry name" value="CELL CYCLE PROTEIN"/>
    <property type="match status" value="1"/>
</dbReference>
<evidence type="ECO:0000256" key="14">
    <source>
        <dbReference type="ARBA" id="ARBA00044770"/>
    </source>
</evidence>
<organism evidence="18 19">
    <name type="scientific">Schleiferilactobacillus shenzhenensis LY-73</name>
    <dbReference type="NCBI Taxonomy" id="1231336"/>
    <lineage>
        <taxon>Bacteria</taxon>
        <taxon>Bacillati</taxon>
        <taxon>Bacillota</taxon>
        <taxon>Bacilli</taxon>
        <taxon>Lactobacillales</taxon>
        <taxon>Lactobacillaceae</taxon>
        <taxon>Schleiferilactobacillus</taxon>
    </lineage>
</organism>
<dbReference type="Proteomes" id="UP000030647">
    <property type="component" value="Unassembled WGS sequence"/>
</dbReference>
<evidence type="ECO:0000256" key="7">
    <source>
        <dbReference type="ARBA" id="ARBA00022989"/>
    </source>
</evidence>
<evidence type="ECO:0000256" key="12">
    <source>
        <dbReference type="ARBA" id="ARBA00041185"/>
    </source>
</evidence>
<dbReference type="AlphaFoldDB" id="U4TXH1"/>
<dbReference type="EC" id="2.4.99.28" evidence="14"/>
<dbReference type="GO" id="GO:0005886">
    <property type="term" value="C:plasma membrane"/>
    <property type="evidence" value="ECO:0007669"/>
    <property type="project" value="TreeGrafter"/>
</dbReference>